<dbReference type="Gene3D" id="1.10.287.950">
    <property type="entry name" value="Methyl-accepting chemotaxis protein"/>
    <property type="match status" value="1"/>
</dbReference>
<dbReference type="EMBL" id="BJCL01000014">
    <property type="protein sequence ID" value="GCL65154.1"/>
    <property type="molecule type" value="Genomic_DNA"/>
</dbReference>
<keyword evidence="2" id="KW-0472">Membrane</keyword>
<reference evidence="4" key="1">
    <citation type="submission" date="2019-03" db="EMBL/GenBank/DDBJ databases">
        <title>Aquabacterium pictum sp.nov., the first bacteriochlorophyll a-containing freshwater bacterium in the genus Aquabacterium of the class Betaproteobacteria.</title>
        <authorList>
            <person name="Hirose S."/>
            <person name="Tank M."/>
            <person name="Hara E."/>
            <person name="Tamaki H."/>
            <person name="Takaichi S."/>
            <person name="Haruta S."/>
            <person name="Hanada S."/>
        </authorList>
    </citation>
    <scope>NUCLEOTIDE SEQUENCE [LARGE SCALE GENOMIC DNA]</scope>
    <source>
        <strain evidence="4">W35</strain>
    </source>
</reference>
<feature type="transmembrane region" description="Helical" evidence="2">
    <location>
        <begin position="12"/>
        <end position="34"/>
    </location>
</feature>
<sequence length="663" mass="71599">MSGSQFEMWSAALHWGVGGLLAVAVLFFIIQFVLPGVRVGRQLKSARGSIDSIKARGQVLDLDEVLQSAMGSPQLQHCWTEYRDTLHPQKRADEFGSLQVVRWRATALAQGFFTEQSLVDGPLRTEFYKHLPGMLTGLGIIGTFTGLILGLQGFQVTDDANQVRQSLATLIQSVGGAFLVSGAAILLAMLVTLVEKALINKLYTATESLSGVIDSLFDAGAGEEYLQRLVEASETSATQALQMKESLVTDLKQVLTELTQQQIATMTATSQQLGQSIATSLTEGLKEPLQRISNAVETVGGNQGDAVNRMLTDVLSAFSSKMEGMFGGQLSGMNEMLQQTARTIETASQRFDQLAGRIEQAGTGATDAMAKRMEELMAQMRDRQAESDAQMAAFINKLQQDVSKGQSDAAELTLQMMRELSESTGALVQGLQQQSHAAQQEHSTRQAELAERAHKLLATHGEQVEDLIDAVDEAAKAMRESVDKLQLSTQSNVDKMAQGAERLHTTSTRLADNLDKLRQVSDGLTDSADGLVRSAVTVDAALKSTERVLQDQRTVRDAIAAMVNDLRSTVEAAKREAGLTQQLVSSLGTASERLLDAQRNAEGYLEKVSEVLGTAHAEFASNVQTTLRSSNAAFHQELAQAVNYLKGAIQDLGDVLDNVPARG</sequence>
<evidence type="ECO:0000256" key="1">
    <source>
        <dbReference type="SAM" id="Coils"/>
    </source>
</evidence>
<dbReference type="AlphaFoldDB" id="A0A480AUE0"/>
<evidence type="ECO:0008006" key="5">
    <source>
        <dbReference type="Google" id="ProtNLM"/>
    </source>
</evidence>
<evidence type="ECO:0000313" key="4">
    <source>
        <dbReference type="Proteomes" id="UP000301751"/>
    </source>
</evidence>
<feature type="transmembrane region" description="Helical" evidence="2">
    <location>
        <begin position="134"/>
        <end position="154"/>
    </location>
</feature>
<keyword evidence="2" id="KW-0812">Transmembrane</keyword>
<accession>A0A480AUE0</accession>
<protein>
    <recommendedName>
        <fullName evidence="5">MotA/TolQ/ExbB proton channel domain-containing protein</fullName>
    </recommendedName>
</protein>
<dbReference type="NCBIfam" id="NF033916">
    <property type="entry name" value="antiphage_ZorA_3"/>
    <property type="match status" value="1"/>
</dbReference>
<name>A0A480AUE0_9BURK</name>
<gene>
    <name evidence="3" type="ORF">AQPW35_42350</name>
</gene>
<keyword evidence="1" id="KW-0175">Coiled coil</keyword>
<feature type="coiled-coil region" evidence="1">
    <location>
        <begin position="370"/>
        <end position="415"/>
    </location>
</feature>
<feature type="transmembrane region" description="Helical" evidence="2">
    <location>
        <begin position="174"/>
        <end position="194"/>
    </location>
</feature>
<comment type="caution">
    <text evidence="3">The sequence shown here is derived from an EMBL/GenBank/DDBJ whole genome shotgun (WGS) entry which is preliminary data.</text>
</comment>
<dbReference type="Proteomes" id="UP000301751">
    <property type="component" value="Unassembled WGS sequence"/>
</dbReference>
<organism evidence="3 4">
    <name type="scientific">Pseudaquabacterium pictum</name>
    <dbReference type="NCBI Taxonomy" id="2315236"/>
    <lineage>
        <taxon>Bacteria</taxon>
        <taxon>Pseudomonadati</taxon>
        <taxon>Pseudomonadota</taxon>
        <taxon>Betaproteobacteria</taxon>
        <taxon>Burkholderiales</taxon>
        <taxon>Sphaerotilaceae</taxon>
        <taxon>Pseudaquabacterium</taxon>
    </lineage>
</organism>
<evidence type="ECO:0000256" key="2">
    <source>
        <dbReference type="SAM" id="Phobius"/>
    </source>
</evidence>
<proteinExistence type="predicted"/>
<keyword evidence="2" id="KW-1133">Transmembrane helix</keyword>
<evidence type="ECO:0000313" key="3">
    <source>
        <dbReference type="EMBL" id="GCL65154.1"/>
    </source>
</evidence>
<dbReference type="OrthoDB" id="7524818at2"/>
<keyword evidence="4" id="KW-1185">Reference proteome</keyword>